<evidence type="ECO:0000256" key="3">
    <source>
        <dbReference type="ARBA" id="ARBA00022729"/>
    </source>
</evidence>
<proteinExistence type="predicted"/>
<evidence type="ECO:0000256" key="1">
    <source>
        <dbReference type="ARBA" id="ARBA00004613"/>
    </source>
</evidence>
<organism evidence="8 9">
    <name type="scientific">Romanomermis culicivorax</name>
    <name type="common">Nematode worm</name>
    <dbReference type="NCBI Taxonomy" id="13658"/>
    <lineage>
        <taxon>Eukaryota</taxon>
        <taxon>Metazoa</taxon>
        <taxon>Ecdysozoa</taxon>
        <taxon>Nematoda</taxon>
        <taxon>Enoplea</taxon>
        <taxon>Dorylaimia</taxon>
        <taxon>Mermithida</taxon>
        <taxon>Mermithoidea</taxon>
        <taxon>Mermithidae</taxon>
        <taxon>Romanomermis</taxon>
    </lineage>
</organism>
<dbReference type="InterPro" id="IPR000742">
    <property type="entry name" value="EGF"/>
</dbReference>
<dbReference type="SMART" id="SM00181">
    <property type="entry name" value="EGF"/>
    <property type="match status" value="1"/>
</dbReference>
<evidence type="ECO:0000259" key="7">
    <source>
        <dbReference type="PROSITE" id="PS50026"/>
    </source>
</evidence>
<dbReference type="InterPro" id="IPR029034">
    <property type="entry name" value="Cystine-knot_cytokine"/>
</dbReference>
<dbReference type="SUPFAM" id="SSF57196">
    <property type="entry name" value="EGF/Laminin"/>
    <property type="match status" value="1"/>
</dbReference>
<dbReference type="WBParaSite" id="nRc.2.0.1.t20962-RA">
    <property type="protein sequence ID" value="nRc.2.0.1.t20962-RA"/>
    <property type="gene ID" value="nRc.2.0.1.g20962"/>
</dbReference>
<evidence type="ECO:0000259" key="6">
    <source>
        <dbReference type="PROSITE" id="PS01225"/>
    </source>
</evidence>
<protein>
    <submittedName>
        <fullName evidence="9">Bursicon</fullName>
    </submittedName>
</protein>
<comment type="caution">
    <text evidence="5">Lacks conserved residue(s) required for the propagation of feature annotation.</text>
</comment>
<dbReference type="Proteomes" id="UP000887565">
    <property type="component" value="Unplaced"/>
</dbReference>
<dbReference type="SMART" id="SM00041">
    <property type="entry name" value="CT"/>
    <property type="match status" value="1"/>
</dbReference>
<feature type="disulfide bond" evidence="5">
    <location>
        <begin position="111"/>
        <end position="120"/>
    </location>
</feature>
<keyword evidence="5" id="KW-0245">EGF-like domain</keyword>
<feature type="domain" description="CTCK" evidence="6">
    <location>
        <begin position="127"/>
        <end position="220"/>
    </location>
</feature>
<dbReference type="GO" id="GO:0005576">
    <property type="term" value="C:extracellular region"/>
    <property type="evidence" value="ECO:0007669"/>
    <property type="project" value="UniProtKB-SubCell"/>
</dbReference>
<dbReference type="InterPro" id="IPR004133">
    <property type="entry name" value="DAN_dom"/>
</dbReference>
<keyword evidence="4 5" id="KW-1015">Disulfide bond</keyword>
<reference evidence="9" key="1">
    <citation type="submission" date="2022-11" db="UniProtKB">
        <authorList>
            <consortium name="WormBaseParasite"/>
        </authorList>
    </citation>
    <scope>IDENTIFICATION</scope>
</reference>
<evidence type="ECO:0000313" key="9">
    <source>
        <dbReference type="WBParaSite" id="nRc.2.0.1.t20962-RA"/>
    </source>
</evidence>
<evidence type="ECO:0000313" key="8">
    <source>
        <dbReference type="Proteomes" id="UP000887565"/>
    </source>
</evidence>
<name>A0A915J3C4_ROMCU</name>
<dbReference type="Gene3D" id="2.10.25.10">
    <property type="entry name" value="Laminin"/>
    <property type="match status" value="1"/>
</dbReference>
<evidence type="ECO:0000256" key="4">
    <source>
        <dbReference type="ARBA" id="ARBA00023157"/>
    </source>
</evidence>
<accession>A0A915J3C4</accession>
<dbReference type="PROSITE" id="PS00022">
    <property type="entry name" value="EGF_1"/>
    <property type="match status" value="1"/>
</dbReference>
<feature type="domain" description="EGF-like" evidence="7">
    <location>
        <begin position="64"/>
        <end position="121"/>
    </location>
</feature>
<evidence type="ECO:0000256" key="5">
    <source>
        <dbReference type="PROSITE-ProRule" id="PRU00076"/>
    </source>
</evidence>
<keyword evidence="8" id="KW-1185">Reference proteome</keyword>
<dbReference type="PROSITE" id="PS01225">
    <property type="entry name" value="CTCK_2"/>
    <property type="match status" value="1"/>
</dbReference>
<dbReference type="AlphaFoldDB" id="A0A915J3C4"/>
<dbReference type="Pfam" id="PF03045">
    <property type="entry name" value="DAN"/>
    <property type="match status" value="1"/>
</dbReference>
<dbReference type="Gene3D" id="2.10.90.10">
    <property type="entry name" value="Cystine-knot cytokines"/>
    <property type="match status" value="1"/>
</dbReference>
<evidence type="ECO:0000256" key="2">
    <source>
        <dbReference type="ARBA" id="ARBA00022525"/>
    </source>
</evidence>
<dbReference type="PROSITE" id="PS50026">
    <property type="entry name" value="EGF_3"/>
    <property type="match status" value="1"/>
</dbReference>
<dbReference type="InterPro" id="IPR006207">
    <property type="entry name" value="Cys_knot_C"/>
</dbReference>
<dbReference type="GO" id="GO:0007399">
    <property type="term" value="P:nervous system development"/>
    <property type="evidence" value="ECO:0007669"/>
    <property type="project" value="UniProtKB-ARBA"/>
</dbReference>
<keyword evidence="3" id="KW-0732">Signal</keyword>
<keyword evidence="2" id="KW-0964">Secreted</keyword>
<dbReference type="PROSITE" id="PS01186">
    <property type="entry name" value="EGF_2"/>
    <property type="match status" value="1"/>
</dbReference>
<sequence>MILDGREPATVINEGTTEFMQISSGVSNRKVYTYLGGVPDDLHDQILKLYHLKDVSSLLAASPDADACLRHECVNGAECKPMVGNGQSPTTSSSSDESVGVNKKKNYVCQCRNGFKGQFCQERAKKCVKRKFTEIHKQDGCRSKRPVKKAVCLGQCFELYNNNNNDKNLTALQREGKMCCKPVKSRKKRLTLHCGGGGGKKTKNVIFDVIRKCDCQRRLSPKII</sequence>
<comment type="subcellular location">
    <subcellularLocation>
        <location evidence="1">Secreted</location>
    </subcellularLocation>
</comment>